<sequence>MLSGARTSVVSLKNTCRSSVTMETRTVMQREREEQSSQMSHSMQLSSQSKKRTFTSSDEESRDQDQSSFLTHNHKLPPGFT</sequence>
<protein>
    <submittedName>
        <fullName evidence="2">Uncharacterized protein</fullName>
    </submittedName>
</protein>
<dbReference type="Proteomes" id="UP001153269">
    <property type="component" value="Unassembled WGS sequence"/>
</dbReference>
<keyword evidence="3" id="KW-1185">Reference proteome</keyword>
<evidence type="ECO:0000256" key="1">
    <source>
        <dbReference type="SAM" id="MobiDB-lite"/>
    </source>
</evidence>
<organism evidence="2 3">
    <name type="scientific">Pleuronectes platessa</name>
    <name type="common">European plaice</name>
    <dbReference type="NCBI Taxonomy" id="8262"/>
    <lineage>
        <taxon>Eukaryota</taxon>
        <taxon>Metazoa</taxon>
        <taxon>Chordata</taxon>
        <taxon>Craniata</taxon>
        <taxon>Vertebrata</taxon>
        <taxon>Euteleostomi</taxon>
        <taxon>Actinopterygii</taxon>
        <taxon>Neopterygii</taxon>
        <taxon>Teleostei</taxon>
        <taxon>Neoteleostei</taxon>
        <taxon>Acanthomorphata</taxon>
        <taxon>Carangaria</taxon>
        <taxon>Pleuronectiformes</taxon>
        <taxon>Pleuronectoidei</taxon>
        <taxon>Pleuronectidae</taxon>
        <taxon>Pleuronectes</taxon>
    </lineage>
</organism>
<accession>A0A9N7UDQ8</accession>
<evidence type="ECO:0000313" key="2">
    <source>
        <dbReference type="EMBL" id="CAB1429126.1"/>
    </source>
</evidence>
<feature type="region of interest" description="Disordered" evidence="1">
    <location>
        <begin position="1"/>
        <end position="81"/>
    </location>
</feature>
<reference evidence="2" key="1">
    <citation type="submission" date="2020-03" db="EMBL/GenBank/DDBJ databases">
        <authorList>
            <person name="Weist P."/>
        </authorList>
    </citation>
    <scope>NUCLEOTIDE SEQUENCE</scope>
</reference>
<comment type="caution">
    <text evidence="2">The sequence shown here is derived from an EMBL/GenBank/DDBJ whole genome shotgun (WGS) entry which is preliminary data.</text>
</comment>
<name>A0A9N7UDQ8_PLEPL</name>
<dbReference type="AlphaFoldDB" id="A0A9N7UDQ8"/>
<proteinExistence type="predicted"/>
<evidence type="ECO:0000313" key="3">
    <source>
        <dbReference type="Proteomes" id="UP001153269"/>
    </source>
</evidence>
<gene>
    <name evidence="2" type="ORF">PLEPLA_LOCUS17101</name>
</gene>
<dbReference type="EMBL" id="CADEAL010001112">
    <property type="protein sequence ID" value="CAB1429126.1"/>
    <property type="molecule type" value="Genomic_DNA"/>
</dbReference>
<feature type="compositionally biased region" description="Low complexity" evidence="1">
    <location>
        <begin position="36"/>
        <end position="48"/>
    </location>
</feature>
<feature type="compositionally biased region" description="Polar residues" evidence="1">
    <location>
        <begin position="1"/>
        <end position="27"/>
    </location>
</feature>